<keyword evidence="6" id="KW-0732">Signal</keyword>
<dbReference type="InterPro" id="IPR051459">
    <property type="entry name" value="Cytochrome_c-type_DH"/>
</dbReference>
<evidence type="ECO:0000256" key="4">
    <source>
        <dbReference type="PROSITE-ProRule" id="PRU00433"/>
    </source>
</evidence>
<evidence type="ECO:0000256" key="5">
    <source>
        <dbReference type="SAM" id="MobiDB-lite"/>
    </source>
</evidence>
<dbReference type="Pfam" id="PF13442">
    <property type="entry name" value="Cytochrome_CBB3"/>
    <property type="match status" value="1"/>
</dbReference>
<dbReference type="GO" id="GO:0046872">
    <property type="term" value="F:metal ion binding"/>
    <property type="evidence" value="ECO:0007669"/>
    <property type="project" value="UniProtKB-KW"/>
</dbReference>
<keyword evidence="3 4" id="KW-0408">Iron</keyword>
<name>A0A2J0Z363_RHIML</name>
<evidence type="ECO:0000313" key="8">
    <source>
        <dbReference type="EMBL" id="PJR14959.1"/>
    </source>
</evidence>
<reference evidence="8 9" key="1">
    <citation type="submission" date="2017-06" db="EMBL/GenBank/DDBJ databases">
        <title>Ensifer strains isolated from leguminous trees and herbs display diverse denitrification phenotypes with some acting as strong N2O sinks.</title>
        <authorList>
            <person name="Woliy K."/>
            <person name="Mania D."/>
            <person name="Bakken L.R."/>
            <person name="Frostegard A."/>
        </authorList>
    </citation>
    <scope>NUCLEOTIDE SEQUENCE [LARGE SCALE GENOMIC DNA]</scope>
    <source>
        <strain evidence="8 9">AC50a</strain>
    </source>
</reference>
<gene>
    <name evidence="8" type="ORF">CEJ86_14185</name>
</gene>
<evidence type="ECO:0000313" key="9">
    <source>
        <dbReference type="Proteomes" id="UP000231987"/>
    </source>
</evidence>
<keyword evidence="1 4" id="KW-0349">Heme</keyword>
<dbReference type="InterPro" id="IPR036909">
    <property type="entry name" value="Cyt_c-like_dom_sf"/>
</dbReference>
<evidence type="ECO:0000256" key="2">
    <source>
        <dbReference type="ARBA" id="ARBA00022723"/>
    </source>
</evidence>
<feature type="region of interest" description="Disordered" evidence="5">
    <location>
        <begin position="146"/>
        <end position="168"/>
    </location>
</feature>
<protein>
    <submittedName>
        <fullName evidence="8">Cytochrome C</fullName>
    </submittedName>
</protein>
<dbReference type="Proteomes" id="UP000231987">
    <property type="component" value="Unassembled WGS sequence"/>
</dbReference>
<dbReference type="Gene3D" id="1.10.760.10">
    <property type="entry name" value="Cytochrome c-like domain"/>
    <property type="match status" value="1"/>
</dbReference>
<dbReference type="PROSITE" id="PS51007">
    <property type="entry name" value="CYTC"/>
    <property type="match status" value="1"/>
</dbReference>
<feature type="chain" id="PRO_5014354621" evidence="6">
    <location>
        <begin position="23"/>
        <end position="168"/>
    </location>
</feature>
<proteinExistence type="predicted"/>
<dbReference type="EMBL" id="NJGD01000005">
    <property type="protein sequence ID" value="PJR14959.1"/>
    <property type="molecule type" value="Genomic_DNA"/>
</dbReference>
<evidence type="ECO:0000256" key="6">
    <source>
        <dbReference type="SAM" id="SignalP"/>
    </source>
</evidence>
<dbReference type="GO" id="GO:0020037">
    <property type="term" value="F:heme binding"/>
    <property type="evidence" value="ECO:0007669"/>
    <property type="project" value="InterPro"/>
</dbReference>
<evidence type="ECO:0000256" key="3">
    <source>
        <dbReference type="ARBA" id="ARBA00023004"/>
    </source>
</evidence>
<dbReference type="PANTHER" id="PTHR35008">
    <property type="entry name" value="BLL4482 PROTEIN-RELATED"/>
    <property type="match status" value="1"/>
</dbReference>
<dbReference type="GO" id="GO:0009055">
    <property type="term" value="F:electron transfer activity"/>
    <property type="evidence" value="ECO:0007669"/>
    <property type="project" value="InterPro"/>
</dbReference>
<organism evidence="8 9">
    <name type="scientific">Rhizobium meliloti</name>
    <name type="common">Ensifer meliloti</name>
    <name type="synonym">Sinorhizobium meliloti</name>
    <dbReference type="NCBI Taxonomy" id="382"/>
    <lineage>
        <taxon>Bacteria</taxon>
        <taxon>Pseudomonadati</taxon>
        <taxon>Pseudomonadota</taxon>
        <taxon>Alphaproteobacteria</taxon>
        <taxon>Hyphomicrobiales</taxon>
        <taxon>Rhizobiaceae</taxon>
        <taxon>Sinorhizobium/Ensifer group</taxon>
        <taxon>Sinorhizobium</taxon>
    </lineage>
</organism>
<dbReference type="RefSeq" id="WP_100672202.1">
    <property type="nucleotide sequence ID" value="NZ_JBKOIL010000002.1"/>
</dbReference>
<accession>A0A2J0Z363</accession>
<dbReference type="SUPFAM" id="SSF46626">
    <property type="entry name" value="Cytochrome c"/>
    <property type="match status" value="1"/>
</dbReference>
<dbReference type="InterPro" id="IPR009056">
    <property type="entry name" value="Cyt_c-like_dom"/>
</dbReference>
<feature type="signal peptide" evidence="6">
    <location>
        <begin position="1"/>
        <end position="22"/>
    </location>
</feature>
<dbReference type="AlphaFoldDB" id="A0A2J0Z363"/>
<sequence>MRVRKLMTAFVAAGIGAAGWFAAAAQRPVANGLTFLGEAVTSEQIDVGQAIYQDHCASCHGVRLEGEPDWRRRKASGRMPAPPHDATGHTWHHSDQELFTFTKSGLGAVLPDYESDMPAFGGLLTDAEITAVLGFIKSRWPERQRKIQTRITAGGGQSHENNGRLENE</sequence>
<evidence type="ECO:0000256" key="1">
    <source>
        <dbReference type="ARBA" id="ARBA00022617"/>
    </source>
</evidence>
<dbReference type="PANTHER" id="PTHR35008:SF4">
    <property type="entry name" value="BLL4482 PROTEIN"/>
    <property type="match status" value="1"/>
</dbReference>
<feature type="domain" description="Cytochrome c" evidence="7">
    <location>
        <begin position="43"/>
        <end position="140"/>
    </location>
</feature>
<keyword evidence="2 4" id="KW-0479">Metal-binding</keyword>
<comment type="caution">
    <text evidence="8">The sequence shown here is derived from an EMBL/GenBank/DDBJ whole genome shotgun (WGS) entry which is preliminary data.</text>
</comment>
<evidence type="ECO:0000259" key="7">
    <source>
        <dbReference type="PROSITE" id="PS51007"/>
    </source>
</evidence>